<feature type="transmembrane region" description="Helical" evidence="15">
    <location>
        <begin position="50"/>
        <end position="67"/>
    </location>
</feature>
<dbReference type="Gene3D" id="3.30.450.20">
    <property type="entry name" value="PAS domain"/>
    <property type="match status" value="2"/>
</dbReference>
<proteinExistence type="predicted"/>
<evidence type="ECO:0000256" key="9">
    <source>
        <dbReference type="ARBA" id="ARBA00022777"/>
    </source>
</evidence>
<dbReference type="Pfam" id="PF02518">
    <property type="entry name" value="HATPase_c"/>
    <property type="match status" value="1"/>
</dbReference>
<evidence type="ECO:0000256" key="6">
    <source>
        <dbReference type="ARBA" id="ARBA00022679"/>
    </source>
</evidence>
<feature type="transmembrane region" description="Helical" evidence="15">
    <location>
        <begin position="177"/>
        <end position="200"/>
    </location>
</feature>
<comment type="subcellular location">
    <subcellularLocation>
        <location evidence="2">Cell membrane</location>
        <topology evidence="2">Multi-pass membrane protein</topology>
    </subcellularLocation>
</comment>
<dbReference type="SMART" id="SM00091">
    <property type="entry name" value="PAS"/>
    <property type="match status" value="1"/>
</dbReference>
<dbReference type="Pfam" id="PF17203">
    <property type="entry name" value="sCache_3_2"/>
    <property type="match status" value="1"/>
</dbReference>
<dbReference type="InterPro" id="IPR035965">
    <property type="entry name" value="PAS-like_dom_sf"/>
</dbReference>
<evidence type="ECO:0000259" key="17">
    <source>
        <dbReference type="PROSITE" id="PS50112"/>
    </source>
</evidence>
<dbReference type="STRING" id="1499967.U27_01139"/>
<feature type="domain" description="Histidine kinase" evidence="16">
    <location>
        <begin position="401"/>
        <end position="597"/>
    </location>
</feature>
<dbReference type="Gene3D" id="3.30.565.10">
    <property type="entry name" value="Histidine kinase-like ATPase, C-terminal domain"/>
    <property type="match status" value="1"/>
</dbReference>
<dbReference type="InterPro" id="IPR050482">
    <property type="entry name" value="Sensor_HK_TwoCompSys"/>
</dbReference>
<keyword evidence="13 15" id="KW-0472">Membrane</keyword>
<dbReference type="AlphaFoldDB" id="A0A081C9I5"/>
<evidence type="ECO:0000256" key="1">
    <source>
        <dbReference type="ARBA" id="ARBA00000085"/>
    </source>
</evidence>
<evidence type="ECO:0000256" key="3">
    <source>
        <dbReference type="ARBA" id="ARBA00012438"/>
    </source>
</evidence>
<dbReference type="SMART" id="SM00304">
    <property type="entry name" value="HAMP"/>
    <property type="match status" value="1"/>
</dbReference>
<sequence length="602" mass="67919">MKRLLQRIQLGLRTKLTVLIETLIVLLVLVTGIITTMREKETLEDELRKRGLAVAADLATFTIRPLLLNDLPSLRRFVNHSMEQDYVRYVMIIDPQGKVIMHSNLDEVGQMYQDQLSLAAIHSEVPGYSPSCIFAQGEHCYDLFVPIQVSGVRLGTVRLGYSYMAVEQEVAKARQQILFIGFVTTMIGIILSYLVATFIASPIKQITRAIGNVANGDLDTRLMIRRNDEIGTLADSFNTMTEDLRRTTISKDYVDSIIGSMNDTLLVIAPDLKIRSANRTTCELLGYCEDELIGKDIHLLVSQEEQVFQHEGFQGLLAEGSIVNYEMDYITKKGTLIPVLFSAAVLKNKDGMNLGVVGIARDVTERKLAEEALRESERELHFLSSQLLKAQEEERRRLSRELHDELGQSLMVLKLKLRSIQTGLLPDQVKLQKDCDEILSYINEVTENVRRLSHDLSPSILEDLGLSAAIRWLVETTTQYCHIQSSLDMADVEQVFSQDSKIMMYRLFQESLTNIVKHAQASRMSIVISKSNDQVVCCIEDDGKGFDVKKILHNNSNKKGLGLVAMYERTRMMGGTLDIWSQRETGTRITITIPFNNGGRQP</sequence>
<dbReference type="GO" id="GO:0046983">
    <property type="term" value="F:protein dimerization activity"/>
    <property type="evidence" value="ECO:0007669"/>
    <property type="project" value="InterPro"/>
</dbReference>
<dbReference type="InterPro" id="IPR000700">
    <property type="entry name" value="PAS-assoc_C"/>
</dbReference>
<dbReference type="PROSITE" id="PS50113">
    <property type="entry name" value="PAC"/>
    <property type="match status" value="1"/>
</dbReference>
<evidence type="ECO:0000259" key="16">
    <source>
        <dbReference type="PROSITE" id="PS50109"/>
    </source>
</evidence>
<dbReference type="InterPro" id="IPR011712">
    <property type="entry name" value="Sig_transdc_His_kin_sub3_dim/P"/>
</dbReference>
<evidence type="ECO:0000256" key="2">
    <source>
        <dbReference type="ARBA" id="ARBA00004651"/>
    </source>
</evidence>
<comment type="catalytic activity">
    <reaction evidence="1">
        <text>ATP + protein L-histidine = ADP + protein N-phospho-L-histidine.</text>
        <dbReference type="EC" id="2.7.13.3"/>
    </reaction>
</comment>
<dbReference type="SMART" id="SM00387">
    <property type="entry name" value="HATPase_c"/>
    <property type="match status" value="1"/>
</dbReference>
<feature type="domain" description="PAC" evidence="18">
    <location>
        <begin position="323"/>
        <end position="375"/>
    </location>
</feature>
<keyword evidence="5" id="KW-0597">Phosphoprotein</keyword>
<feature type="transmembrane region" description="Helical" evidence="15">
    <location>
        <begin position="16"/>
        <end position="38"/>
    </location>
</feature>
<evidence type="ECO:0000256" key="4">
    <source>
        <dbReference type="ARBA" id="ARBA00022475"/>
    </source>
</evidence>
<evidence type="ECO:0000259" key="19">
    <source>
        <dbReference type="PROSITE" id="PS50885"/>
    </source>
</evidence>
<keyword evidence="12" id="KW-0902">Two-component regulatory system</keyword>
<evidence type="ECO:0000256" key="5">
    <source>
        <dbReference type="ARBA" id="ARBA00022553"/>
    </source>
</evidence>
<evidence type="ECO:0000256" key="10">
    <source>
        <dbReference type="ARBA" id="ARBA00022840"/>
    </source>
</evidence>
<keyword evidence="10" id="KW-0067">ATP-binding</keyword>
<evidence type="ECO:0000313" key="20">
    <source>
        <dbReference type="EMBL" id="GAK61240.1"/>
    </source>
</evidence>
<feature type="coiled-coil region" evidence="14">
    <location>
        <begin position="359"/>
        <end position="408"/>
    </location>
</feature>
<dbReference type="InterPro" id="IPR000014">
    <property type="entry name" value="PAS"/>
</dbReference>
<dbReference type="EMBL" id="DF820477">
    <property type="protein sequence ID" value="GAK61240.1"/>
    <property type="molecule type" value="Genomic_DNA"/>
</dbReference>
<dbReference type="InterPro" id="IPR001610">
    <property type="entry name" value="PAC"/>
</dbReference>
<evidence type="ECO:0000256" key="14">
    <source>
        <dbReference type="SAM" id="Coils"/>
    </source>
</evidence>
<accession>A0A081C9I5</accession>
<protein>
    <recommendedName>
        <fullName evidence="3">histidine kinase</fullName>
        <ecNumber evidence="3">2.7.13.3</ecNumber>
    </recommendedName>
</protein>
<dbReference type="SUPFAM" id="SSF103190">
    <property type="entry name" value="Sensory domain-like"/>
    <property type="match status" value="1"/>
</dbReference>
<dbReference type="Pfam" id="PF07730">
    <property type="entry name" value="HisKA_3"/>
    <property type="match status" value="1"/>
</dbReference>
<evidence type="ECO:0000313" key="21">
    <source>
        <dbReference type="Proteomes" id="UP000030661"/>
    </source>
</evidence>
<reference evidence="20" key="1">
    <citation type="journal article" date="2015" name="PeerJ">
        <title>First genomic representation of candidate bacterial phylum KSB3 points to enhanced environmental sensing as a trigger of wastewater bulking.</title>
        <authorList>
            <person name="Sekiguchi Y."/>
            <person name="Ohashi A."/>
            <person name="Parks D.H."/>
            <person name="Yamauchi T."/>
            <person name="Tyson G.W."/>
            <person name="Hugenholtz P."/>
        </authorList>
    </citation>
    <scope>NUCLEOTIDE SEQUENCE [LARGE SCALE GENOMIC DNA]</scope>
</reference>
<keyword evidence="4" id="KW-1003">Cell membrane</keyword>
<evidence type="ECO:0000256" key="8">
    <source>
        <dbReference type="ARBA" id="ARBA00022741"/>
    </source>
</evidence>
<dbReference type="HOGENOM" id="CLU_031034_0_0_0"/>
<dbReference type="InterPro" id="IPR003594">
    <property type="entry name" value="HATPase_dom"/>
</dbReference>
<evidence type="ECO:0000256" key="13">
    <source>
        <dbReference type="ARBA" id="ARBA00023136"/>
    </source>
</evidence>
<feature type="domain" description="HAMP" evidence="19">
    <location>
        <begin position="197"/>
        <end position="249"/>
    </location>
</feature>
<dbReference type="InterPro" id="IPR003660">
    <property type="entry name" value="HAMP_dom"/>
</dbReference>
<gene>
    <name evidence="20" type="ORF">U27_01139</name>
</gene>
<dbReference type="PROSITE" id="PS50885">
    <property type="entry name" value="HAMP"/>
    <property type="match status" value="1"/>
</dbReference>
<dbReference type="CDD" id="cd16917">
    <property type="entry name" value="HATPase_UhpB-NarQ-NarX-like"/>
    <property type="match status" value="1"/>
</dbReference>
<keyword evidence="21" id="KW-1185">Reference proteome</keyword>
<evidence type="ECO:0000256" key="11">
    <source>
        <dbReference type="ARBA" id="ARBA00022989"/>
    </source>
</evidence>
<dbReference type="eggNOG" id="COG5002">
    <property type="taxonomic scope" value="Bacteria"/>
</dbReference>
<dbReference type="SUPFAM" id="SSF158472">
    <property type="entry name" value="HAMP domain-like"/>
    <property type="match status" value="1"/>
</dbReference>
<dbReference type="InterPro" id="IPR005467">
    <property type="entry name" value="His_kinase_dom"/>
</dbReference>
<dbReference type="Pfam" id="PF13426">
    <property type="entry name" value="PAS_9"/>
    <property type="match status" value="1"/>
</dbReference>
<dbReference type="GO" id="GO:0005886">
    <property type="term" value="C:plasma membrane"/>
    <property type="evidence" value="ECO:0007669"/>
    <property type="project" value="UniProtKB-SubCell"/>
</dbReference>
<dbReference type="PROSITE" id="PS50112">
    <property type="entry name" value="PAS"/>
    <property type="match status" value="1"/>
</dbReference>
<dbReference type="PANTHER" id="PTHR24421:SF10">
    <property type="entry name" value="NITRATE_NITRITE SENSOR PROTEIN NARQ"/>
    <property type="match status" value="1"/>
</dbReference>
<dbReference type="Gene3D" id="1.20.5.1930">
    <property type="match status" value="1"/>
</dbReference>
<keyword evidence="11 15" id="KW-1133">Transmembrane helix</keyword>
<evidence type="ECO:0000259" key="18">
    <source>
        <dbReference type="PROSITE" id="PS50113"/>
    </source>
</evidence>
<dbReference type="GO" id="GO:0005524">
    <property type="term" value="F:ATP binding"/>
    <property type="evidence" value="ECO:0007669"/>
    <property type="project" value="UniProtKB-KW"/>
</dbReference>
<dbReference type="Pfam" id="PF00672">
    <property type="entry name" value="HAMP"/>
    <property type="match status" value="1"/>
</dbReference>
<dbReference type="PANTHER" id="PTHR24421">
    <property type="entry name" value="NITRATE/NITRITE SENSOR PROTEIN NARX-RELATED"/>
    <property type="match status" value="1"/>
</dbReference>
<keyword evidence="8" id="KW-0547">Nucleotide-binding</keyword>
<evidence type="ECO:0000256" key="12">
    <source>
        <dbReference type="ARBA" id="ARBA00023012"/>
    </source>
</evidence>
<dbReference type="EC" id="2.7.13.3" evidence="3"/>
<evidence type="ECO:0000256" key="7">
    <source>
        <dbReference type="ARBA" id="ARBA00022692"/>
    </source>
</evidence>
<evidence type="ECO:0000256" key="15">
    <source>
        <dbReference type="SAM" id="Phobius"/>
    </source>
</evidence>
<dbReference type="SUPFAM" id="SSF55874">
    <property type="entry name" value="ATPase domain of HSP90 chaperone/DNA topoisomerase II/histidine kinase"/>
    <property type="match status" value="1"/>
</dbReference>
<keyword evidence="14" id="KW-0175">Coiled coil</keyword>
<dbReference type="NCBIfam" id="TIGR00229">
    <property type="entry name" value="sensory_box"/>
    <property type="match status" value="1"/>
</dbReference>
<dbReference type="CDD" id="cd00130">
    <property type="entry name" value="PAS"/>
    <property type="match status" value="1"/>
</dbReference>
<keyword evidence="6" id="KW-0808">Transferase</keyword>
<dbReference type="Gene3D" id="6.10.340.10">
    <property type="match status" value="1"/>
</dbReference>
<organism evidence="20">
    <name type="scientific">Vecturithrix granuli</name>
    <dbReference type="NCBI Taxonomy" id="1499967"/>
    <lineage>
        <taxon>Bacteria</taxon>
        <taxon>Candidatus Moduliflexota</taxon>
        <taxon>Candidatus Vecturitrichia</taxon>
        <taxon>Candidatus Vecturitrichales</taxon>
        <taxon>Candidatus Vecturitrichaceae</taxon>
        <taxon>Candidatus Vecturithrix</taxon>
    </lineage>
</organism>
<keyword evidence="9 20" id="KW-0418">Kinase</keyword>
<dbReference type="Proteomes" id="UP000030661">
    <property type="component" value="Unassembled WGS sequence"/>
</dbReference>
<feature type="domain" description="PAS" evidence="17">
    <location>
        <begin position="250"/>
        <end position="320"/>
    </location>
</feature>
<dbReference type="InterPro" id="IPR033463">
    <property type="entry name" value="sCache_3"/>
</dbReference>
<dbReference type="InterPro" id="IPR036890">
    <property type="entry name" value="HATPase_C_sf"/>
</dbReference>
<name>A0A081C9I5_VECG1</name>
<dbReference type="SMART" id="SM00086">
    <property type="entry name" value="PAC"/>
    <property type="match status" value="1"/>
</dbReference>
<dbReference type="SUPFAM" id="SSF55785">
    <property type="entry name" value="PYP-like sensor domain (PAS domain)"/>
    <property type="match status" value="1"/>
</dbReference>
<dbReference type="PROSITE" id="PS50109">
    <property type="entry name" value="HIS_KIN"/>
    <property type="match status" value="1"/>
</dbReference>
<keyword evidence="7 15" id="KW-0812">Transmembrane</keyword>
<dbReference type="CDD" id="cd06225">
    <property type="entry name" value="HAMP"/>
    <property type="match status" value="1"/>
</dbReference>
<dbReference type="eggNOG" id="COG4585">
    <property type="taxonomic scope" value="Bacteria"/>
</dbReference>
<dbReference type="InterPro" id="IPR029151">
    <property type="entry name" value="Sensor-like_sf"/>
</dbReference>
<dbReference type="GO" id="GO:0000155">
    <property type="term" value="F:phosphorelay sensor kinase activity"/>
    <property type="evidence" value="ECO:0007669"/>
    <property type="project" value="InterPro"/>
</dbReference>